<dbReference type="InterPro" id="IPR020476">
    <property type="entry name" value="Nudix_hydrolase"/>
</dbReference>
<gene>
    <name evidence="5" type="ORF">GCM10010136_08210</name>
</gene>
<feature type="domain" description="Nudix hydrolase" evidence="4">
    <location>
        <begin position="20"/>
        <end position="145"/>
    </location>
</feature>
<protein>
    <submittedName>
        <fullName evidence="5">DNA mismatch repair protein MutT</fullName>
    </submittedName>
</protein>
<comment type="cofactor">
    <cofactor evidence="1">
        <name>Mg(2+)</name>
        <dbReference type="ChEBI" id="CHEBI:18420"/>
    </cofactor>
</comment>
<evidence type="ECO:0000256" key="1">
    <source>
        <dbReference type="ARBA" id="ARBA00001946"/>
    </source>
</evidence>
<reference evidence="5" key="2">
    <citation type="submission" date="2020-09" db="EMBL/GenBank/DDBJ databases">
        <authorList>
            <person name="Sun Q."/>
            <person name="Kim S."/>
        </authorList>
    </citation>
    <scope>NUCLEOTIDE SEQUENCE</scope>
    <source>
        <strain evidence="5">KCTC 42097</strain>
    </source>
</reference>
<dbReference type="RefSeq" id="WP_189488159.1">
    <property type="nucleotide sequence ID" value="NZ_BMZO01000002.1"/>
</dbReference>
<evidence type="ECO:0000313" key="5">
    <source>
        <dbReference type="EMBL" id="GHC65488.1"/>
    </source>
</evidence>
<dbReference type="Gene3D" id="3.90.79.10">
    <property type="entry name" value="Nucleoside Triphosphate Pyrophosphohydrolase"/>
    <property type="match status" value="1"/>
</dbReference>
<dbReference type="InterPro" id="IPR015797">
    <property type="entry name" value="NUDIX_hydrolase-like_dom_sf"/>
</dbReference>
<dbReference type="PANTHER" id="PTHR43046">
    <property type="entry name" value="GDP-MANNOSE MANNOSYL HYDROLASE"/>
    <property type="match status" value="1"/>
</dbReference>
<dbReference type="SUPFAM" id="SSF55811">
    <property type="entry name" value="Nudix"/>
    <property type="match status" value="1"/>
</dbReference>
<comment type="caution">
    <text evidence="5">The sequence shown here is derived from an EMBL/GenBank/DDBJ whole genome shotgun (WGS) entry which is preliminary data.</text>
</comment>
<evidence type="ECO:0000313" key="6">
    <source>
        <dbReference type="Proteomes" id="UP000641137"/>
    </source>
</evidence>
<accession>A0A8J3DKR2</accession>
<proteinExistence type="inferred from homology"/>
<dbReference type="EMBL" id="BMZO01000002">
    <property type="protein sequence ID" value="GHC65488.1"/>
    <property type="molecule type" value="Genomic_DNA"/>
</dbReference>
<evidence type="ECO:0000256" key="3">
    <source>
        <dbReference type="RuleBase" id="RU003476"/>
    </source>
</evidence>
<dbReference type="Proteomes" id="UP000641137">
    <property type="component" value="Unassembled WGS sequence"/>
</dbReference>
<dbReference type="InterPro" id="IPR000086">
    <property type="entry name" value="NUDIX_hydrolase_dom"/>
</dbReference>
<dbReference type="InterPro" id="IPR020084">
    <property type="entry name" value="NUDIX_hydrolase_CS"/>
</dbReference>
<sequence length="152" mass="17043">MDLKRLRGRLFHLWFLLSRPMTLGVRVVVHDREKDALLLVRHTYVGGWHLPGGGVDPGETMVEAARREVLEETGLEIRALSLVSTHLNTAASRRDHVLVYLAHDFSGAPRAQQAEIAELGFFALTNLPTETTIATRRRIAEIFDGVPGSDHW</sequence>
<dbReference type="AlphaFoldDB" id="A0A8J3DKR2"/>
<dbReference type="PANTHER" id="PTHR43046:SF16">
    <property type="entry name" value="ADP-RIBOSE PYROPHOSPHATASE YJHB-RELATED"/>
    <property type="match status" value="1"/>
</dbReference>
<reference evidence="5" key="1">
    <citation type="journal article" date="2014" name="Int. J. Syst. Evol. Microbiol.">
        <title>Complete genome sequence of Corynebacterium casei LMG S-19264T (=DSM 44701T), isolated from a smear-ripened cheese.</title>
        <authorList>
            <consortium name="US DOE Joint Genome Institute (JGI-PGF)"/>
            <person name="Walter F."/>
            <person name="Albersmeier A."/>
            <person name="Kalinowski J."/>
            <person name="Ruckert C."/>
        </authorList>
    </citation>
    <scope>NUCLEOTIDE SEQUENCE</scope>
    <source>
        <strain evidence="5">KCTC 42097</strain>
    </source>
</reference>
<dbReference type="PROSITE" id="PS51462">
    <property type="entry name" value="NUDIX"/>
    <property type="match status" value="1"/>
</dbReference>
<name>A0A8J3DKR2_9HYPH</name>
<evidence type="ECO:0000259" key="4">
    <source>
        <dbReference type="PROSITE" id="PS51462"/>
    </source>
</evidence>
<dbReference type="PRINTS" id="PR00502">
    <property type="entry name" value="NUDIXFAMILY"/>
</dbReference>
<evidence type="ECO:0000256" key="2">
    <source>
        <dbReference type="ARBA" id="ARBA00022801"/>
    </source>
</evidence>
<dbReference type="GO" id="GO:0016787">
    <property type="term" value="F:hydrolase activity"/>
    <property type="evidence" value="ECO:0007669"/>
    <property type="project" value="UniProtKB-KW"/>
</dbReference>
<keyword evidence="6" id="KW-1185">Reference proteome</keyword>
<dbReference type="Pfam" id="PF00293">
    <property type="entry name" value="NUDIX"/>
    <property type="match status" value="1"/>
</dbReference>
<dbReference type="PROSITE" id="PS00893">
    <property type="entry name" value="NUDIX_BOX"/>
    <property type="match status" value="1"/>
</dbReference>
<organism evidence="5 6">
    <name type="scientific">Limoniibacter endophyticus</name>
    <dbReference type="NCBI Taxonomy" id="1565040"/>
    <lineage>
        <taxon>Bacteria</taxon>
        <taxon>Pseudomonadati</taxon>
        <taxon>Pseudomonadota</taxon>
        <taxon>Alphaproteobacteria</taxon>
        <taxon>Hyphomicrobiales</taxon>
        <taxon>Bartonellaceae</taxon>
        <taxon>Limoniibacter</taxon>
    </lineage>
</organism>
<comment type="similarity">
    <text evidence="3">Belongs to the Nudix hydrolase family.</text>
</comment>
<keyword evidence="2 3" id="KW-0378">Hydrolase</keyword>